<reference evidence="2" key="2">
    <citation type="journal article" date="2024" name="Plant">
        <title>Genomic evolution and insights into agronomic trait innovations of Sesamum species.</title>
        <authorList>
            <person name="Miao H."/>
            <person name="Wang L."/>
            <person name="Qu L."/>
            <person name="Liu H."/>
            <person name="Sun Y."/>
            <person name="Le M."/>
            <person name="Wang Q."/>
            <person name="Wei S."/>
            <person name="Zheng Y."/>
            <person name="Lin W."/>
            <person name="Duan Y."/>
            <person name="Cao H."/>
            <person name="Xiong S."/>
            <person name="Wang X."/>
            <person name="Wei L."/>
            <person name="Li C."/>
            <person name="Ma Q."/>
            <person name="Ju M."/>
            <person name="Zhao R."/>
            <person name="Li G."/>
            <person name="Mu C."/>
            <person name="Tian Q."/>
            <person name="Mei H."/>
            <person name="Zhang T."/>
            <person name="Gao T."/>
            <person name="Zhang H."/>
        </authorList>
    </citation>
    <scope>NUCLEOTIDE SEQUENCE</scope>
    <source>
        <strain evidence="2">KEN1</strain>
    </source>
</reference>
<evidence type="ECO:0000256" key="1">
    <source>
        <dbReference type="SAM" id="MobiDB-lite"/>
    </source>
</evidence>
<gene>
    <name evidence="2" type="ORF">Slati_4592100</name>
</gene>
<sequence length="97" mass="10287">MQGSRSGAGVCFRVRLLVARCENGGVKGGRRRPARPRRSGPYGCAPSDPKSVSSRIFVPTGACLGVLAAVCLPRRLDASWDGGRWLVRRGIAYAMGA</sequence>
<name>A0AAW2S2F2_9LAMI</name>
<feature type="region of interest" description="Disordered" evidence="1">
    <location>
        <begin position="24"/>
        <end position="50"/>
    </location>
</feature>
<reference evidence="2" key="1">
    <citation type="submission" date="2020-06" db="EMBL/GenBank/DDBJ databases">
        <authorList>
            <person name="Li T."/>
            <person name="Hu X."/>
            <person name="Zhang T."/>
            <person name="Song X."/>
            <person name="Zhang H."/>
            <person name="Dai N."/>
            <person name="Sheng W."/>
            <person name="Hou X."/>
            <person name="Wei L."/>
        </authorList>
    </citation>
    <scope>NUCLEOTIDE SEQUENCE</scope>
    <source>
        <strain evidence="2">KEN1</strain>
        <tissue evidence="2">Leaf</tissue>
    </source>
</reference>
<dbReference type="AlphaFoldDB" id="A0AAW2S2F2"/>
<evidence type="ECO:0000313" key="2">
    <source>
        <dbReference type="EMBL" id="KAL0386597.1"/>
    </source>
</evidence>
<protein>
    <submittedName>
        <fullName evidence="2">Uncharacterized protein</fullName>
    </submittedName>
</protein>
<organism evidence="2">
    <name type="scientific">Sesamum latifolium</name>
    <dbReference type="NCBI Taxonomy" id="2727402"/>
    <lineage>
        <taxon>Eukaryota</taxon>
        <taxon>Viridiplantae</taxon>
        <taxon>Streptophyta</taxon>
        <taxon>Embryophyta</taxon>
        <taxon>Tracheophyta</taxon>
        <taxon>Spermatophyta</taxon>
        <taxon>Magnoliopsida</taxon>
        <taxon>eudicotyledons</taxon>
        <taxon>Gunneridae</taxon>
        <taxon>Pentapetalae</taxon>
        <taxon>asterids</taxon>
        <taxon>lamiids</taxon>
        <taxon>Lamiales</taxon>
        <taxon>Pedaliaceae</taxon>
        <taxon>Sesamum</taxon>
    </lineage>
</organism>
<proteinExistence type="predicted"/>
<accession>A0AAW2S2F2</accession>
<feature type="compositionally biased region" description="Basic residues" evidence="1">
    <location>
        <begin position="28"/>
        <end position="38"/>
    </location>
</feature>
<dbReference type="EMBL" id="JACGWN010000099">
    <property type="protein sequence ID" value="KAL0386597.1"/>
    <property type="molecule type" value="Genomic_DNA"/>
</dbReference>
<comment type="caution">
    <text evidence="2">The sequence shown here is derived from an EMBL/GenBank/DDBJ whole genome shotgun (WGS) entry which is preliminary data.</text>
</comment>